<protein>
    <submittedName>
        <fullName evidence="8">NADP-dependent alcohol dehydrogenase</fullName>
    </submittedName>
</protein>
<dbReference type="InterPro" id="IPR047109">
    <property type="entry name" value="CAD-like"/>
</dbReference>
<dbReference type="Proteomes" id="UP001302126">
    <property type="component" value="Unassembled WGS sequence"/>
</dbReference>
<dbReference type="PROSITE" id="PS00059">
    <property type="entry name" value="ADH_ZINC"/>
    <property type="match status" value="1"/>
</dbReference>
<dbReference type="InterPro" id="IPR013149">
    <property type="entry name" value="ADH-like_C"/>
</dbReference>
<keyword evidence="2 5" id="KW-0479">Metal-binding</keyword>
<dbReference type="PANTHER" id="PTHR42683">
    <property type="entry name" value="ALDEHYDE REDUCTASE"/>
    <property type="match status" value="1"/>
</dbReference>
<evidence type="ECO:0000256" key="3">
    <source>
        <dbReference type="ARBA" id="ARBA00022833"/>
    </source>
</evidence>
<dbReference type="SUPFAM" id="SSF51735">
    <property type="entry name" value="NAD(P)-binding Rossmann-fold domains"/>
    <property type="match status" value="1"/>
</dbReference>
<dbReference type="InterPro" id="IPR013154">
    <property type="entry name" value="ADH-like_N"/>
</dbReference>
<proteinExistence type="inferred from homology"/>
<keyword evidence="3 5" id="KW-0862">Zinc</keyword>
<dbReference type="Gene3D" id="3.40.50.720">
    <property type="entry name" value="NAD(P)-binding Rossmann-like Domain"/>
    <property type="match status" value="1"/>
</dbReference>
<evidence type="ECO:0000259" key="6">
    <source>
        <dbReference type="Pfam" id="PF00107"/>
    </source>
</evidence>
<dbReference type="InterPro" id="IPR011032">
    <property type="entry name" value="GroES-like_sf"/>
</dbReference>
<reference evidence="8" key="2">
    <citation type="submission" date="2023-05" db="EMBL/GenBank/DDBJ databases">
        <authorList>
            <consortium name="Lawrence Berkeley National Laboratory"/>
            <person name="Steindorff A."/>
            <person name="Hensen N."/>
            <person name="Bonometti L."/>
            <person name="Westerberg I."/>
            <person name="Brannstrom I.O."/>
            <person name="Guillou S."/>
            <person name="Cros-Aarteil S."/>
            <person name="Calhoun S."/>
            <person name="Haridas S."/>
            <person name="Kuo A."/>
            <person name="Mondo S."/>
            <person name="Pangilinan J."/>
            <person name="Riley R."/>
            <person name="Labutti K."/>
            <person name="Andreopoulos B."/>
            <person name="Lipzen A."/>
            <person name="Chen C."/>
            <person name="Yanf M."/>
            <person name="Daum C."/>
            <person name="Ng V."/>
            <person name="Clum A."/>
            <person name="Ohm R."/>
            <person name="Martin F."/>
            <person name="Silar P."/>
            <person name="Natvig D."/>
            <person name="Lalanne C."/>
            <person name="Gautier V."/>
            <person name="Ament-Velasquez S.L."/>
            <person name="Kruys A."/>
            <person name="Hutchinson M.I."/>
            <person name="Powell A.J."/>
            <person name="Barry K."/>
            <person name="Miller A.N."/>
            <person name="Grigoriev I.V."/>
            <person name="Debuchy R."/>
            <person name="Gladieux P."/>
            <person name="Thoren M.H."/>
            <person name="Johannesson H."/>
        </authorList>
    </citation>
    <scope>NUCLEOTIDE SEQUENCE</scope>
    <source>
        <strain evidence="8">PSN309</strain>
    </source>
</reference>
<name>A0AAN6WPA7_9PEZI</name>
<evidence type="ECO:0000256" key="1">
    <source>
        <dbReference type="ARBA" id="ARBA00001947"/>
    </source>
</evidence>
<evidence type="ECO:0000256" key="4">
    <source>
        <dbReference type="ARBA" id="ARBA00023002"/>
    </source>
</evidence>
<evidence type="ECO:0000313" key="9">
    <source>
        <dbReference type="Proteomes" id="UP001302126"/>
    </source>
</evidence>
<evidence type="ECO:0000256" key="5">
    <source>
        <dbReference type="RuleBase" id="RU361277"/>
    </source>
</evidence>
<comment type="similarity">
    <text evidence="5">Belongs to the zinc-containing alcohol dehydrogenase family.</text>
</comment>
<dbReference type="GO" id="GO:0016616">
    <property type="term" value="F:oxidoreductase activity, acting on the CH-OH group of donors, NAD or NADP as acceptor"/>
    <property type="evidence" value="ECO:0007669"/>
    <property type="project" value="InterPro"/>
</dbReference>
<dbReference type="AlphaFoldDB" id="A0AAN6WPA7"/>
<dbReference type="InterPro" id="IPR036291">
    <property type="entry name" value="NAD(P)-bd_dom_sf"/>
</dbReference>
<dbReference type="EMBL" id="MU864468">
    <property type="protein sequence ID" value="KAK4184940.1"/>
    <property type="molecule type" value="Genomic_DNA"/>
</dbReference>
<dbReference type="SUPFAM" id="SSF50129">
    <property type="entry name" value="GroES-like"/>
    <property type="match status" value="1"/>
</dbReference>
<dbReference type="PROSITE" id="PS00065">
    <property type="entry name" value="D_2_HYDROXYACID_DH_1"/>
    <property type="match status" value="1"/>
</dbReference>
<dbReference type="GO" id="GO:0008270">
    <property type="term" value="F:zinc ion binding"/>
    <property type="evidence" value="ECO:0007669"/>
    <property type="project" value="InterPro"/>
</dbReference>
<dbReference type="InterPro" id="IPR002328">
    <property type="entry name" value="ADH_Zn_CS"/>
</dbReference>
<dbReference type="Pfam" id="PF08240">
    <property type="entry name" value="ADH_N"/>
    <property type="match status" value="1"/>
</dbReference>
<dbReference type="FunFam" id="3.40.50.720:FF:000022">
    <property type="entry name" value="Cinnamyl alcohol dehydrogenase"/>
    <property type="match status" value="1"/>
</dbReference>
<accession>A0AAN6WPA7</accession>
<organism evidence="8 9">
    <name type="scientific">Podospora australis</name>
    <dbReference type="NCBI Taxonomy" id="1536484"/>
    <lineage>
        <taxon>Eukaryota</taxon>
        <taxon>Fungi</taxon>
        <taxon>Dikarya</taxon>
        <taxon>Ascomycota</taxon>
        <taxon>Pezizomycotina</taxon>
        <taxon>Sordariomycetes</taxon>
        <taxon>Sordariomycetidae</taxon>
        <taxon>Sordariales</taxon>
        <taxon>Podosporaceae</taxon>
        <taxon>Podospora</taxon>
    </lineage>
</organism>
<dbReference type="Pfam" id="PF00107">
    <property type="entry name" value="ADH_zinc_N"/>
    <property type="match status" value="1"/>
</dbReference>
<evidence type="ECO:0000313" key="8">
    <source>
        <dbReference type="EMBL" id="KAK4184940.1"/>
    </source>
</evidence>
<evidence type="ECO:0000259" key="7">
    <source>
        <dbReference type="Pfam" id="PF08240"/>
    </source>
</evidence>
<keyword evidence="4" id="KW-0560">Oxidoreductase</keyword>
<feature type="domain" description="Alcohol dehydrogenase-like N-terminal" evidence="7">
    <location>
        <begin position="26"/>
        <end position="135"/>
    </location>
</feature>
<dbReference type="CDD" id="cd05283">
    <property type="entry name" value="CAD1"/>
    <property type="match status" value="1"/>
</dbReference>
<comment type="caution">
    <text evidence="8">The sequence shown here is derived from an EMBL/GenBank/DDBJ whole genome shotgun (WGS) entry which is preliminary data.</text>
</comment>
<sequence length="335" mass="35765">MGADFTVFKGSKNGDIVEAKGHRNPGPTEVIVKISHCGVCGTDEHYRHNDQGLGHEGVGTIVEVGSMVETLSDFKVGDRVGMSWLHKVCGHCDACLSGNQNQCVSKTEFGTANQDQGCFGTALAWDISTLFKIPEEIESEYAGPLMCGGATVWSPLYDHGLKPGARVGVLGVGGLGHLAIQFAAKMGMEVVVFSGTESKKQQAIELGASEFYVAKSPDSLKDVEKIDAILVTASVLPDMDIYLPVLARGAMIFPLTVSTENLKLSPLNLIVQTLRVIGCATAPTASIRAMLRFAAKQGVKPIIEKFPMTLDGINEAMTKLNEGKVRYRGVLVAPQ</sequence>
<comment type="cofactor">
    <cofactor evidence="1 5">
        <name>Zn(2+)</name>
        <dbReference type="ChEBI" id="CHEBI:29105"/>
    </cofactor>
</comment>
<reference evidence="8" key="1">
    <citation type="journal article" date="2023" name="Mol. Phylogenet. Evol.">
        <title>Genome-scale phylogeny and comparative genomics of the fungal order Sordariales.</title>
        <authorList>
            <person name="Hensen N."/>
            <person name="Bonometti L."/>
            <person name="Westerberg I."/>
            <person name="Brannstrom I.O."/>
            <person name="Guillou S."/>
            <person name="Cros-Aarteil S."/>
            <person name="Calhoun S."/>
            <person name="Haridas S."/>
            <person name="Kuo A."/>
            <person name="Mondo S."/>
            <person name="Pangilinan J."/>
            <person name="Riley R."/>
            <person name="LaButti K."/>
            <person name="Andreopoulos B."/>
            <person name="Lipzen A."/>
            <person name="Chen C."/>
            <person name="Yan M."/>
            <person name="Daum C."/>
            <person name="Ng V."/>
            <person name="Clum A."/>
            <person name="Steindorff A."/>
            <person name="Ohm R.A."/>
            <person name="Martin F."/>
            <person name="Silar P."/>
            <person name="Natvig D.O."/>
            <person name="Lalanne C."/>
            <person name="Gautier V."/>
            <person name="Ament-Velasquez S.L."/>
            <person name="Kruys A."/>
            <person name="Hutchinson M.I."/>
            <person name="Powell A.J."/>
            <person name="Barry K."/>
            <person name="Miller A.N."/>
            <person name="Grigoriev I.V."/>
            <person name="Debuchy R."/>
            <person name="Gladieux P."/>
            <person name="Hiltunen Thoren M."/>
            <person name="Johannesson H."/>
        </authorList>
    </citation>
    <scope>NUCLEOTIDE SEQUENCE</scope>
    <source>
        <strain evidence="8">PSN309</strain>
    </source>
</reference>
<dbReference type="InterPro" id="IPR029752">
    <property type="entry name" value="D-isomer_DH_CS1"/>
</dbReference>
<evidence type="ECO:0000256" key="2">
    <source>
        <dbReference type="ARBA" id="ARBA00022723"/>
    </source>
</evidence>
<gene>
    <name evidence="8" type="ORF">QBC35DRAFT_504846</name>
</gene>
<feature type="domain" description="Alcohol dehydrogenase-like C-terminal" evidence="6">
    <location>
        <begin position="174"/>
        <end position="295"/>
    </location>
</feature>
<keyword evidence="9" id="KW-1185">Reference proteome</keyword>
<dbReference type="Gene3D" id="3.90.180.10">
    <property type="entry name" value="Medium-chain alcohol dehydrogenases, catalytic domain"/>
    <property type="match status" value="1"/>
</dbReference>